<dbReference type="CDD" id="cd01887">
    <property type="entry name" value="IF2_eIF5B"/>
    <property type="match status" value="1"/>
</dbReference>
<dbReference type="HAMAP" id="MF_00100_B">
    <property type="entry name" value="IF_2_B"/>
    <property type="match status" value="1"/>
</dbReference>
<dbReference type="NCBIfam" id="TIGR00487">
    <property type="entry name" value="IF-2"/>
    <property type="match status" value="1"/>
</dbReference>
<evidence type="ECO:0000256" key="8">
    <source>
        <dbReference type="ARBA" id="ARBA00025162"/>
    </source>
</evidence>
<evidence type="ECO:0000256" key="10">
    <source>
        <dbReference type="RuleBase" id="RU000644"/>
    </source>
</evidence>
<feature type="region of interest" description="Disordered" evidence="11">
    <location>
        <begin position="46"/>
        <end position="183"/>
    </location>
</feature>
<dbReference type="SUPFAM" id="SSF52540">
    <property type="entry name" value="P-loop containing nucleoside triphosphate hydrolases"/>
    <property type="match status" value="1"/>
</dbReference>
<dbReference type="FunFam" id="2.40.30.10:FF:000007">
    <property type="entry name" value="Translation initiation factor IF-2"/>
    <property type="match status" value="1"/>
</dbReference>
<dbReference type="PROSITE" id="PS51722">
    <property type="entry name" value="G_TR_2"/>
    <property type="match status" value="1"/>
</dbReference>
<proteinExistence type="inferred from homology"/>
<gene>
    <name evidence="9 13" type="primary">infB</name>
    <name evidence="13" type="ORF">HB847_00740</name>
</gene>
<evidence type="ECO:0000256" key="7">
    <source>
        <dbReference type="ARBA" id="ARBA00023134"/>
    </source>
</evidence>
<dbReference type="Pfam" id="PF00009">
    <property type="entry name" value="GTP_EFTU"/>
    <property type="match status" value="1"/>
</dbReference>
<keyword evidence="7 9" id="KW-0342">GTP-binding</keyword>
<feature type="compositionally biased region" description="Basic residues" evidence="11">
    <location>
        <begin position="155"/>
        <end position="169"/>
    </location>
</feature>
<dbReference type="InterPro" id="IPR053905">
    <property type="entry name" value="EF-G-like_DII"/>
</dbReference>
<dbReference type="Pfam" id="PF04760">
    <property type="entry name" value="IF2_N"/>
    <property type="match status" value="2"/>
</dbReference>
<evidence type="ECO:0000313" key="14">
    <source>
        <dbReference type="Proteomes" id="UP000591929"/>
    </source>
</evidence>
<dbReference type="FunFam" id="3.40.50.10050:FF:000001">
    <property type="entry name" value="Translation initiation factor IF-2"/>
    <property type="match status" value="1"/>
</dbReference>
<comment type="similarity">
    <text evidence="1 9 10">Belongs to the TRAFAC class translation factor GTPase superfamily. Classic translation factor GTPase family. IF-2 subfamily.</text>
</comment>
<dbReference type="Pfam" id="PF22042">
    <property type="entry name" value="EF-G_D2"/>
    <property type="match status" value="1"/>
</dbReference>
<comment type="subcellular location">
    <subcellularLocation>
        <location evidence="9">Cytoplasm</location>
    </subcellularLocation>
</comment>
<evidence type="ECO:0000256" key="6">
    <source>
        <dbReference type="ARBA" id="ARBA00022917"/>
    </source>
</evidence>
<dbReference type="InterPro" id="IPR000178">
    <property type="entry name" value="TF_IF2_bacterial-like"/>
</dbReference>
<dbReference type="FunFam" id="2.40.30.10:FF:000008">
    <property type="entry name" value="Translation initiation factor IF-2"/>
    <property type="match status" value="1"/>
</dbReference>
<keyword evidence="4 9" id="KW-0396">Initiation factor</keyword>
<keyword evidence="6 9" id="KW-0648">Protein biosynthesis</keyword>
<dbReference type="InterPro" id="IPR036925">
    <property type="entry name" value="TIF_IF2_dom3_sf"/>
</dbReference>
<feature type="compositionally biased region" description="Low complexity" evidence="11">
    <location>
        <begin position="87"/>
        <end position="98"/>
    </location>
</feature>
<dbReference type="InterPro" id="IPR006847">
    <property type="entry name" value="IF2_N"/>
</dbReference>
<evidence type="ECO:0000256" key="1">
    <source>
        <dbReference type="ARBA" id="ARBA00007733"/>
    </source>
</evidence>
<dbReference type="GO" id="GO:0003743">
    <property type="term" value="F:translation initiation factor activity"/>
    <property type="evidence" value="ECO:0007669"/>
    <property type="project" value="UniProtKB-UniRule"/>
</dbReference>
<dbReference type="InterPro" id="IPR023115">
    <property type="entry name" value="TIF_IF2_dom3"/>
</dbReference>
<name>A0A841Y0V5_9LIST</name>
<feature type="compositionally biased region" description="Polar residues" evidence="11">
    <location>
        <begin position="59"/>
        <end position="85"/>
    </location>
</feature>
<evidence type="ECO:0000256" key="3">
    <source>
        <dbReference type="ARBA" id="ARBA00022490"/>
    </source>
</evidence>
<keyword evidence="3 9" id="KW-0963">Cytoplasm</keyword>
<reference evidence="13 14" key="1">
    <citation type="submission" date="2020-03" db="EMBL/GenBank/DDBJ databases">
        <title>Soil Listeria distribution.</title>
        <authorList>
            <person name="Liao J."/>
            <person name="Wiedmann M."/>
        </authorList>
    </citation>
    <scope>NUCLEOTIDE SEQUENCE [LARGE SCALE GENOMIC DNA]</scope>
    <source>
        <strain evidence="13 14">FSL L7-1681</strain>
    </source>
</reference>
<dbReference type="PROSITE" id="PS01176">
    <property type="entry name" value="IF2"/>
    <property type="match status" value="1"/>
</dbReference>
<evidence type="ECO:0000313" key="13">
    <source>
        <dbReference type="EMBL" id="MBC1370873.1"/>
    </source>
</evidence>
<feature type="region of interest" description="G-domain" evidence="9">
    <location>
        <begin position="272"/>
        <end position="420"/>
    </location>
</feature>
<feature type="compositionally biased region" description="Low complexity" evidence="11">
    <location>
        <begin position="142"/>
        <end position="154"/>
    </location>
</feature>
<keyword evidence="5 9" id="KW-0547">Nucleotide-binding</keyword>
<dbReference type="EMBL" id="JAARPL010000001">
    <property type="protein sequence ID" value="MBC1370873.1"/>
    <property type="molecule type" value="Genomic_DNA"/>
</dbReference>
<dbReference type="InterPro" id="IPR005225">
    <property type="entry name" value="Small_GTP-bd"/>
</dbReference>
<feature type="binding site" evidence="9">
    <location>
        <begin position="278"/>
        <end position="285"/>
    </location>
    <ligand>
        <name>GTP</name>
        <dbReference type="ChEBI" id="CHEBI:37565"/>
    </ligand>
</feature>
<dbReference type="FunFam" id="3.40.50.300:FF:000019">
    <property type="entry name" value="Translation initiation factor IF-2"/>
    <property type="match status" value="1"/>
</dbReference>
<dbReference type="Proteomes" id="UP000591929">
    <property type="component" value="Unassembled WGS sequence"/>
</dbReference>
<dbReference type="Gene3D" id="2.40.30.10">
    <property type="entry name" value="Translation factors"/>
    <property type="match status" value="2"/>
</dbReference>
<feature type="binding site" evidence="9">
    <location>
        <begin position="378"/>
        <end position="381"/>
    </location>
    <ligand>
        <name>GTP</name>
        <dbReference type="ChEBI" id="CHEBI:37565"/>
    </ligand>
</feature>
<dbReference type="InterPro" id="IPR044145">
    <property type="entry name" value="IF2_II"/>
</dbReference>
<dbReference type="PANTHER" id="PTHR43381">
    <property type="entry name" value="TRANSLATION INITIATION FACTOR IF-2-RELATED"/>
    <property type="match status" value="1"/>
</dbReference>
<dbReference type="InterPro" id="IPR015760">
    <property type="entry name" value="TIF_IF2"/>
</dbReference>
<dbReference type="PANTHER" id="PTHR43381:SF5">
    <property type="entry name" value="TR-TYPE G DOMAIN-CONTAINING PROTEIN"/>
    <property type="match status" value="1"/>
</dbReference>
<protein>
    <recommendedName>
        <fullName evidence="2 9">Translation initiation factor IF-2</fullName>
    </recommendedName>
</protein>
<accession>A0A841Y0V5</accession>
<organism evidence="13 14">
    <name type="scientific">Listeria booriae</name>
    <dbReference type="NCBI Taxonomy" id="1552123"/>
    <lineage>
        <taxon>Bacteria</taxon>
        <taxon>Bacillati</taxon>
        <taxon>Bacillota</taxon>
        <taxon>Bacilli</taxon>
        <taxon>Bacillales</taxon>
        <taxon>Listeriaceae</taxon>
        <taxon>Listeria</taxon>
    </lineage>
</organism>
<dbReference type="Gene3D" id="3.40.50.300">
    <property type="entry name" value="P-loop containing nucleotide triphosphate hydrolases"/>
    <property type="match status" value="1"/>
</dbReference>
<comment type="function">
    <text evidence="8 9 10">One of the essential components for the initiation of protein synthesis. Protects formylmethionyl-tRNA from spontaneous hydrolysis and promotes its binding to the 30S ribosomal subunits. Also involved in the hydrolysis of GTP during the formation of the 70S ribosomal complex.</text>
</comment>
<dbReference type="InterPro" id="IPR000795">
    <property type="entry name" value="T_Tr_GTP-bd_dom"/>
</dbReference>
<dbReference type="NCBIfam" id="TIGR00231">
    <property type="entry name" value="small_GTP"/>
    <property type="match status" value="1"/>
</dbReference>
<evidence type="ECO:0000256" key="9">
    <source>
        <dbReference type="HAMAP-Rule" id="MF_00100"/>
    </source>
</evidence>
<feature type="binding site" evidence="9">
    <location>
        <begin position="324"/>
        <end position="328"/>
    </location>
    <ligand>
        <name>GTP</name>
        <dbReference type="ChEBI" id="CHEBI:37565"/>
    </ligand>
</feature>
<dbReference type="RefSeq" id="WP_185375702.1">
    <property type="nucleotide sequence ID" value="NZ_JAARPL010000001.1"/>
</dbReference>
<dbReference type="SUPFAM" id="SSF52156">
    <property type="entry name" value="Initiation factor IF2/eIF5b, domain 3"/>
    <property type="match status" value="1"/>
</dbReference>
<comment type="caution">
    <text evidence="13">The sequence shown here is derived from an EMBL/GenBank/DDBJ whole genome shotgun (WGS) entry which is preliminary data.</text>
</comment>
<dbReference type="CDD" id="cd03692">
    <property type="entry name" value="mtIF2_IVc"/>
    <property type="match status" value="1"/>
</dbReference>
<evidence type="ECO:0000256" key="2">
    <source>
        <dbReference type="ARBA" id="ARBA00020675"/>
    </source>
</evidence>
<dbReference type="GO" id="GO:0005829">
    <property type="term" value="C:cytosol"/>
    <property type="evidence" value="ECO:0007669"/>
    <property type="project" value="TreeGrafter"/>
</dbReference>
<evidence type="ECO:0000259" key="12">
    <source>
        <dbReference type="PROSITE" id="PS51722"/>
    </source>
</evidence>
<dbReference type="AlphaFoldDB" id="A0A841Y0V5"/>
<dbReference type="Pfam" id="PF11987">
    <property type="entry name" value="IF-2"/>
    <property type="match status" value="1"/>
</dbReference>
<sequence>MSKVRVYEYAKEHQLPSKKVIETLQGLGVEVANHMSTINENALRQLDKTLLGPKKESAAPSSQPKATNEAGQSKGSNKPNMNDKTNQSKPNNNSKPSQGGNKPATSANKPSGGNTQGGANRPNNNSGTQNRPGGNNAGGGNRNNQGGNRNNNQNRGRKNNTKYKGKRNHSTVPPTPPKPKELPEKIVFSESLTVGELARKLYREPSEIIKKLFMLGVVATINQVLDKDAIELICGEYGVEVEEEIKVDITDLDVYFEEATEEDKGKEVERPAVVTIMGHVDHGKTTLLDSLRNTKVTLGEAGGITQHIGAYQLEVHDKKITFLDTPGHAAFTTMRARGARITDITILVVAADDGVMPQTIEAINHAKAADVPIIVAVNKIDKPQANPDRVMQELTEYELVPEAWGGDTIFVPISAKFGEGLDNLLEMILLVSEVEELRANPDRLAIGSVIEAELDKGRGSVATLLVQDGTLKVGDPIVVGNTFGRVRAMVNDLGRRVKKVGPSTPVEITGLSDVPQAGDRFVVFEDEKTARSVGESRASRAVVEQRSATNRVSLENLFEHMKAGEMKEVNVIIKADVQGSVEALAASLRKIEVEGVNVKIIHTSVGAINESDITLAAASNAIVIGFNVRPTTQAREGAENEGVDIRLHRVIYKAIDEIEAAMKGMLDPEFQEKIIGQAQVRQTINVSKIGTIAGCYVTDGKITRDSGVRIIRDGIVVFEGEIATLKRFKDDAKEVAKGFECGITIEKFNDIKEDDVIEAYIMEEIERK</sequence>
<dbReference type="SUPFAM" id="SSF50447">
    <property type="entry name" value="Translation proteins"/>
    <property type="match status" value="2"/>
</dbReference>
<dbReference type="CDD" id="cd03702">
    <property type="entry name" value="IF2_mtIF2_II"/>
    <property type="match status" value="1"/>
</dbReference>
<evidence type="ECO:0000256" key="11">
    <source>
        <dbReference type="SAM" id="MobiDB-lite"/>
    </source>
</evidence>
<dbReference type="Gene3D" id="1.10.10.2480">
    <property type="match status" value="1"/>
</dbReference>
<feature type="compositionally biased region" description="Polar residues" evidence="11">
    <location>
        <begin position="99"/>
        <end position="128"/>
    </location>
</feature>
<dbReference type="InterPro" id="IPR009000">
    <property type="entry name" value="Transl_B-barrel_sf"/>
</dbReference>
<evidence type="ECO:0000256" key="5">
    <source>
        <dbReference type="ARBA" id="ARBA00022741"/>
    </source>
</evidence>
<evidence type="ECO:0000256" key="4">
    <source>
        <dbReference type="ARBA" id="ARBA00022540"/>
    </source>
</evidence>
<dbReference type="InterPro" id="IPR027417">
    <property type="entry name" value="P-loop_NTPase"/>
</dbReference>
<dbReference type="GO" id="GO:0005525">
    <property type="term" value="F:GTP binding"/>
    <property type="evidence" value="ECO:0007669"/>
    <property type="project" value="UniProtKB-KW"/>
</dbReference>
<feature type="domain" description="Tr-type G" evidence="12">
    <location>
        <begin position="269"/>
        <end position="438"/>
    </location>
</feature>
<dbReference type="Gene3D" id="3.40.50.10050">
    <property type="entry name" value="Translation initiation factor IF- 2, domain 3"/>
    <property type="match status" value="1"/>
</dbReference>
<dbReference type="GO" id="GO:0003924">
    <property type="term" value="F:GTPase activity"/>
    <property type="evidence" value="ECO:0007669"/>
    <property type="project" value="UniProtKB-UniRule"/>
</dbReference>